<feature type="domain" description="CFA20" evidence="2">
    <location>
        <begin position="10"/>
        <end position="166"/>
    </location>
</feature>
<feature type="compositionally biased region" description="Acidic residues" evidence="1">
    <location>
        <begin position="1009"/>
        <end position="1019"/>
    </location>
</feature>
<feature type="compositionally biased region" description="Low complexity" evidence="1">
    <location>
        <begin position="523"/>
        <end position="534"/>
    </location>
</feature>
<dbReference type="AlphaFoldDB" id="A0A8J6CDU5"/>
<feature type="compositionally biased region" description="Polar residues" evidence="1">
    <location>
        <begin position="409"/>
        <end position="418"/>
    </location>
</feature>
<feature type="compositionally biased region" description="Gly residues" evidence="1">
    <location>
        <begin position="502"/>
        <end position="513"/>
    </location>
</feature>
<evidence type="ECO:0000256" key="1">
    <source>
        <dbReference type="SAM" id="MobiDB-lite"/>
    </source>
</evidence>
<dbReference type="InterPro" id="IPR007714">
    <property type="entry name" value="CFA20_dom"/>
</dbReference>
<sequence length="1257" mass="124094">MHDLSFTSANAIELLTASGSQPTAQWAVRGKVARAYDPSLRSYALTVDGGPATRLVLPKDERKSLALPHHVLVLQIALSRERPFSFELTMSDAAGARRRLAFSTSLREPVSTPLHTRLPLLDLPRGAWLNLVVDLSDLLAVFFGSQFGRLDGVAIGSLCRVRRIFALRAFRAPAPGGTPDDSTVGAADIVQLLSGEGAGATMPRSWAYAASADALTVPLDGRIIAATGSPGAGTPGGGGGGAHGGCATPPASSAGACGADGLTTPTSTGGGIWARDAHAPRVACASPSAARASAVGTPHTSGGASGWPDACTPGAAGAAGGVAAAAVGSAVASLGGSLGASFRNLRTSPHAPPQQSGGLPVVRSSGTGAQSGVGCCGVAAGAATACSAAASRSSAPSPTPAATPRRDSAVTTRSANRTRSGRTGRMSPMAGGGPWGAAVGAGGAAGGAAGCAGSPRVALALGDSFLGGGGRESTRYGTPLSLGPSGFATMGGARATPAGARGASGVGGDGGGRSPTDERDASAARASSVPRAEPGSAERHAVAPVGAGAGSALAAAEVGLRRRRLRELEKSLEGSLSAPLRGRAHASPPRGAGGAEPTSAGVHACVGAVHRGAAALPTSGSATDRSAAARGRHALLHSSTGASVLALGGGGPSGVLGDLLLRSSSARHGALAQPSVGLGLGLGLRLDLERYACAGGMDAGDLTVSSPGISNFSTSRQPLPPAIVPAPAPSARRVTVGGSGAGTMAAALRSSAAMARARANDADDDAAAAAAARAASGARVLAGGGRGRRAPPFGAGRRVSGSASDTGSDSRSRSDTSSDGRSDDDSDEAAIVDDDELGEGVGALGAATRPQSSAQPPTSPQPLWARTSVDVADGADADFGGPPYSKGRDGAGGRSAHAASQQAQQPAEDLGTPSDEDDAARADDGGRRARARPPPWAAAGAGHGGADADADADADAADEFELSYGGEEDSMQRPDTARPGTGSRPQTAYSPRVQAAGNARAARAHGDGSGDDDGDDSDEITASSGRVQRARLSDSISDRAALSSAGGSFFRVEQPAEPDPFNDDDDNAMEAAHAAALSAAARDSERGTAGESDARDGDGGGGCTSSDRARRVHSSARKSSSPSGGDYAYRRALDADVLIGSRLQSPTGIEPAVPAARRGGAGQPGTHAWGSAAPARASVGQRQVFSPLIVPPSTVSERHAEAAAASARGAHAGTHGVAQVASLGHAADEEDVVDLLYDPTLNCYYEPRTGKYYELSL</sequence>
<feature type="compositionally biased region" description="Acidic residues" evidence="1">
    <location>
        <begin position="824"/>
        <end position="835"/>
    </location>
</feature>
<feature type="compositionally biased region" description="Low complexity" evidence="1">
    <location>
        <begin position="1069"/>
        <end position="1081"/>
    </location>
</feature>
<reference evidence="3" key="1">
    <citation type="submission" date="2021-05" db="EMBL/GenBank/DDBJ databases">
        <title>The genome of the haptophyte Pavlova lutheri (Diacronema luteri, Pavlovales) - a model for lipid biosynthesis in eukaryotic algae.</title>
        <authorList>
            <person name="Hulatt C.J."/>
            <person name="Posewitz M.C."/>
        </authorList>
    </citation>
    <scope>NUCLEOTIDE SEQUENCE</scope>
    <source>
        <strain evidence="3">NIVA-4/92</strain>
    </source>
</reference>
<accession>A0A8J6CDU5</accession>
<feature type="region of interest" description="Disordered" evidence="1">
    <location>
        <begin position="487"/>
        <end position="544"/>
    </location>
</feature>
<evidence type="ECO:0000313" key="4">
    <source>
        <dbReference type="Proteomes" id="UP000751190"/>
    </source>
</evidence>
<feature type="compositionally biased region" description="Low complexity" evidence="1">
    <location>
        <begin position="872"/>
        <end position="881"/>
    </location>
</feature>
<gene>
    <name evidence="3" type="ORF">KFE25_001991</name>
</gene>
<feature type="region of interest" description="Disordered" evidence="1">
    <location>
        <begin position="345"/>
        <end position="364"/>
    </location>
</feature>
<evidence type="ECO:0000313" key="3">
    <source>
        <dbReference type="EMBL" id="KAG8466235.1"/>
    </source>
</evidence>
<feature type="region of interest" description="Disordered" evidence="1">
    <location>
        <begin position="572"/>
        <end position="599"/>
    </location>
</feature>
<evidence type="ECO:0000259" key="2">
    <source>
        <dbReference type="Pfam" id="PF05018"/>
    </source>
</evidence>
<name>A0A8J6CDU5_DIALT</name>
<feature type="compositionally biased region" description="Low complexity" evidence="1">
    <location>
        <begin position="390"/>
        <end position="403"/>
    </location>
</feature>
<dbReference type="EMBL" id="JAGTXO010000008">
    <property type="protein sequence ID" value="KAG8466235.1"/>
    <property type="molecule type" value="Genomic_DNA"/>
</dbReference>
<proteinExistence type="predicted"/>
<feature type="compositionally biased region" description="Low complexity" evidence="1">
    <location>
        <begin position="790"/>
        <end position="807"/>
    </location>
</feature>
<feature type="region of interest" description="Disordered" evidence="1">
    <location>
        <begin position="872"/>
        <end position="1127"/>
    </location>
</feature>
<feature type="compositionally biased region" description="Acidic residues" evidence="1">
    <location>
        <begin position="948"/>
        <end position="969"/>
    </location>
</feature>
<organism evidence="3 4">
    <name type="scientific">Diacronema lutheri</name>
    <name type="common">Unicellular marine alga</name>
    <name type="synonym">Monochrysis lutheri</name>
    <dbReference type="NCBI Taxonomy" id="2081491"/>
    <lineage>
        <taxon>Eukaryota</taxon>
        <taxon>Haptista</taxon>
        <taxon>Haptophyta</taxon>
        <taxon>Pavlovophyceae</taxon>
        <taxon>Pavlovales</taxon>
        <taxon>Pavlovaceae</taxon>
        <taxon>Diacronema</taxon>
    </lineage>
</organism>
<feature type="region of interest" description="Disordered" evidence="1">
    <location>
        <begin position="390"/>
        <end position="432"/>
    </location>
</feature>
<dbReference type="PANTHER" id="PTHR12458">
    <property type="entry name" value="ORF PROTEIN"/>
    <property type="match status" value="1"/>
</dbReference>
<dbReference type="InterPro" id="IPR040441">
    <property type="entry name" value="CFA20/CFAP20DC"/>
</dbReference>
<feature type="compositionally biased region" description="Low complexity" evidence="1">
    <location>
        <begin position="488"/>
        <end position="501"/>
    </location>
</feature>
<keyword evidence="4" id="KW-1185">Reference proteome</keyword>
<comment type="caution">
    <text evidence="3">The sequence shown here is derived from an EMBL/GenBank/DDBJ whole genome shotgun (WGS) entry which is preliminary data.</text>
</comment>
<feature type="compositionally biased region" description="Basic and acidic residues" evidence="1">
    <location>
        <begin position="1082"/>
        <end position="1098"/>
    </location>
</feature>
<dbReference type="Proteomes" id="UP000751190">
    <property type="component" value="Unassembled WGS sequence"/>
</dbReference>
<protein>
    <recommendedName>
        <fullName evidence="2">CFA20 domain-containing protein</fullName>
    </recommendedName>
</protein>
<feature type="compositionally biased region" description="Low complexity" evidence="1">
    <location>
        <begin position="894"/>
        <end position="907"/>
    </location>
</feature>
<feature type="region of interest" description="Disordered" evidence="1">
    <location>
        <begin position="778"/>
        <end position="835"/>
    </location>
</feature>
<feature type="compositionally biased region" description="Basic and acidic residues" evidence="1">
    <location>
        <begin position="808"/>
        <end position="823"/>
    </location>
</feature>
<dbReference type="OrthoDB" id="10261083at2759"/>
<dbReference type="Pfam" id="PF05018">
    <property type="entry name" value="CFA20_dom"/>
    <property type="match status" value="1"/>
</dbReference>